<evidence type="ECO:0000313" key="4">
    <source>
        <dbReference type="Proteomes" id="UP000282837"/>
    </source>
</evidence>
<keyword evidence="1" id="KW-0812">Transmembrane</keyword>
<keyword evidence="1" id="KW-0472">Membrane</keyword>
<feature type="transmembrane region" description="Helical" evidence="1">
    <location>
        <begin position="266"/>
        <end position="283"/>
    </location>
</feature>
<feature type="transmembrane region" description="Helical" evidence="1">
    <location>
        <begin position="311"/>
        <end position="332"/>
    </location>
</feature>
<feature type="transmembrane region" description="Helical" evidence="1">
    <location>
        <begin position="207"/>
        <end position="225"/>
    </location>
</feature>
<feature type="signal peptide" evidence="2">
    <location>
        <begin position="1"/>
        <end position="27"/>
    </location>
</feature>
<dbReference type="Proteomes" id="UP000282837">
    <property type="component" value="Unassembled WGS sequence"/>
</dbReference>
<dbReference type="AlphaFoldDB" id="A0A437N8T3"/>
<dbReference type="EMBL" id="SACO01000003">
    <property type="protein sequence ID" value="RVU06343.1"/>
    <property type="molecule type" value="Genomic_DNA"/>
</dbReference>
<comment type="caution">
    <text evidence="3">The sequence shown here is derived from an EMBL/GenBank/DDBJ whole genome shotgun (WGS) entry which is preliminary data.</text>
</comment>
<reference evidence="3 4" key="1">
    <citation type="submission" date="2019-01" db="EMBL/GenBank/DDBJ databases">
        <authorList>
            <person name="Chen W.-M."/>
        </authorList>
    </citation>
    <scope>NUCLEOTIDE SEQUENCE [LARGE SCALE GENOMIC DNA]</scope>
    <source>
        <strain evidence="3 4">FSY-9</strain>
    </source>
</reference>
<feature type="chain" id="PRO_5018979295" description="DUF2029 domain-containing protein" evidence="2">
    <location>
        <begin position="28"/>
        <end position="353"/>
    </location>
</feature>
<accession>A0A437N8T3</accession>
<protein>
    <recommendedName>
        <fullName evidence="5">DUF2029 domain-containing protein</fullName>
    </recommendedName>
</protein>
<feature type="transmembrane region" description="Helical" evidence="1">
    <location>
        <begin position="179"/>
        <end position="200"/>
    </location>
</feature>
<feature type="transmembrane region" description="Helical" evidence="1">
    <location>
        <begin position="288"/>
        <end position="305"/>
    </location>
</feature>
<evidence type="ECO:0008006" key="5">
    <source>
        <dbReference type="Google" id="ProtNLM"/>
    </source>
</evidence>
<evidence type="ECO:0000256" key="1">
    <source>
        <dbReference type="SAM" id="Phobius"/>
    </source>
</evidence>
<name>A0A437N8T3_9SPHN</name>
<keyword evidence="2" id="KW-0732">Signal</keyword>
<dbReference type="OrthoDB" id="8266279at2"/>
<sequence length="353" mass="38855">MLNRLPRPLAMLFALLLVALSAWCLTATPPPIKTAKKGGYTDGRLYHDISSEVAKGRPYHLAAAELHRAHHYPLKPFITMRPPTEMVITAHIGWKGFQKICIVLLVASIFTWAIAYENRLNWLERIAMGAGVAAAGSSVSSDWLMALQEYPAGLCITVAMAGVIAWPRQWWYTVPVLGFGLFIRELALPMVLLCTTYAIWNKRWAESAAWGVLLAAWVGFMAWHASEVTAVVRPDDLVSVGWKAMQGFSGFLKAIIFTSPLQRLPLGWALLGAMLPMVGWLALSGRDGLFAITAVGGYALMIALFSRADTFYWGAIMLPWYFAGYALIPRALTQLYGAMRGEQLAAIPPAPMT</sequence>
<evidence type="ECO:0000256" key="2">
    <source>
        <dbReference type="SAM" id="SignalP"/>
    </source>
</evidence>
<feature type="transmembrane region" description="Helical" evidence="1">
    <location>
        <begin position="150"/>
        <end position="167"/>
    </location>
</feature>
<dbReference type="RefSeq" id="WP_127707149.1">
    <property type="nucleotide sequence ID" value="NZ_SACO01000003.1"/>
</dbReference>
<feature type="transmembrane region" description="Helical" evidence="1">
    <location>
        <begin position="96"/>
        <end position="116"/>
    </location>
</feature>
<gene>
    <name evidence="3" type="ORF">EOE18_05835</name>
</gene>
<keyword evidence="1" id="KW-1133">Transmembrane helix</keyword>
<keyword evidence="4" id="KW-1185">Reference proteome</keyword>
<organism evidence="3 4">
    <name type="scientific">Novosphingobium umbonatum</name>
    <dbReference type="NCBI Taxonomy" id="1908524"/>
    <lineage>
        <taxon>Bacteria</taxon>
        <taxon>Pseudomonadati</taxon>
        <taxon>Pseudomonadota</taxon>
        <taxon>Alphaproteobacteria</taxon>
        <taxon>Sphingomonadales</taxon>
        <taxon>Sphingomonadaceae</taxon>
        <taxon>Novosphingobium</taxon>
    </lineage>
</organism>
<proteinExistence type="predicted"/>
<evidence type="ECO:0000313" key="3">
    <source>
        <dbReference type="EMBL" id="RVU06343.1"/>
    </source>
</evidence>